<keyword evidence="8" id="KW-0804">Transcription</keyword>
<keyword evidence="3" id="KW-1003">Cell membrane</keyword>
<evidence type="ECO:0000256" key="6">
    <source>
        <dbReference type="ARBA" id="ARBA00023015"/>
    </source>
</evidence>
<dbReference type="InterPro" id="IPR018764">
    <property type="entry name" value="RskA_C"/>
</dbReference>
<evidence type="ECO:0000313" key="15">
    <source>
        <dbReference type="EMBL" id="MBY9076650.1"/>
    </source>
</evidence>
<dbReference type="Proteomes" id="UP000754710">
    <property type="component" value="Unassembled WGS sequence"/>
</dbReference>
<dbReference type="InterPro" id="IPR027383">
    <property type="entry name" value="Znf_put"/>
</dbReference>
<keyword evidence="7 12" id="KW-0472">Membrane</keyword>
<keyword evidence="5 12" id="KW-1133">Transmembrane helix</keyword>
<evidence type="ECO:0000256" key="3">
    <source>
        <dbReference type="ARBA" id="ARBA00022475"/>
    </source>
</evidence>
<name>A0ABS7RNL8_9ACTN</name>
<evidence type="ECO:0000259" key="14">
    <source>
        <dbReference type="Pfam" id="PF13490"/>
    </source>
</evidence>
<evidence type="ECO:0000259" key="13">
    <source>
        <dbReference type="Pfam" id="PF10099"/>
    </source>
</evidence>
<evidence type="ECO:0000256" key="12">
    <source>
        <dbReference type="SAM" id="Phobius"/>
    </source>
</evidence>
<accession>A0ABS7RNL8</accession>
<evidence type="ECO:0000256" key="9">
    <source>
        <dbReference type="ARBA" id="ARBA00029829"/>
    </source>
</evidence>
<evidence type="ECO:0000256" key="2">
    <source>
        <dbReference type="ARBA" id="ARBA00004236"/>
    </source>
</evidence>
<reference evidence="15 16" key="1">
    <citation type="submission" date="2021-08" db="EMBL/GenBank/DDBJ databases">
        <title>Nocardioides bacterium WL0053 sp. nov., isolated from the sediment.</title>
        <authorList>
            <person name="Wang L."/>
            <person name="Zhang D."/>
            <person name="Zhang A."/>
        </authorList>
    </citation>
    <scope>NUCLEOTIDE SEQUENCE [LARGE SCALE GENOMIC DNA]</scope>
    <source>
        <strain evidence="15 16">WL0053</strain>
    </source>
</reference>
<evidence type="ECO:0000256" key="8">
    <source>
        <dbReference type="ARBA" id="ARBA00023163"/>
    </source>
</evidence>
<feature type="region of interest" description="Disordered" evidence="11">
    <location>
        <begin position="219"/>
        <end position="238"/>
    </location>
</feature>
<dbReference type="EMBL" id="JAIEZQ010000003">
    <property type="protein sequence ID" value="MBY9076650.1"/>
    <property type="molecule type" value="Genomic_DNA"/>
</dbReference>
<dbReference type="Pfam" id="PF13490">
    <property type="entry name" value="zf-HC2"/>
    <property type="match status" value="1"/>
</dbReference>
<evidence type="ECO:0000256" key="4">
    <source>
        <dbReference type="ARBA" id="ARBA00022692"/>
    </source>
</evidence>
<dbReference type="RefSeq" id="WP_221026444.1">
    <property type="nucleotide sequence ID" value="NZ_JAIEZQ010000003.1"/>
</dbReference>
<evidence type="ECO:0000256" key="11">
    <source>
        <dbReference type="SAM" id="MobiDB-lite"/>
    </source>
</evidence>
<evidence type="ECO:0000313" key="16">
    <source>
        <dbReference type="Proteomes" id="UP000754710"/>
    </source>
</evidence>
<keyword evidence="4 12" id="KW-0812">Transmembrane</keyword>
<dbReference type="InterPro" id="IPR051474">
    <property type="entry name" value="Anti-sigma-K/W_factor"/>
</dbReference>
<sequence>MSTDLHTLSGAYALHALSSEEAEEFQKHLDACPACRQEVKELQQAAAQMGASEAIRPPAHLKARVMAAADQMPQMPPRVSRSNVIEVPRGRWGARLLAAAAAVVVIVAGVVGIGVLQSEDEPSTRLASGVVEVFQAEDAHTATMDTANGGKISVATSPSLNQMAVDTDELPALDDKHVYQLWAIEDGAIASVGVLEPEKGAFMDMPGPKTEVAITIEPAGGSQQPTTDPIMQVEPAAV</sequence>
<evidence type="ECO:0000256" key="7">
    <source>
        <dbReference type="ARBA" id="ARBA00023136"/>
    </source>
</evidence>
<keyword evidence="16" id="KW-1185">Reference proteome</keyword>
<organism evidence="15 16">
    <name type="scientific">Nocardioides jiangsuensis</name>
    <dbReference type="NCBI Taxonomy" id="2866161"/>
    <lineage>
        <taxon>Bacteria</taxon>
        <taxon>Bacillati</taxon>
        <taxon>Actinomycetota</taxon>
        <taxon>Actinomycetes</taxon>
        <taxon>Propionibacteriales</taxon>
        <taxon>Nocardioidaceae</taxon>
        <taxon>Nocardioides</taxon>
    </lineage>
</organism>
<evidence type="ECO:0000256" key="5">
    <source>
        <dbReference type="ARBA" id="ARBA00022989"/>
    </source>
</evidence>
<feature type="transmembrane region" description="Helical" evidence="12">
    <location>
        <begin position="96"/>
        <end position="116"/>
    </location>
</feature>
<proteinExistence type="predicted"/>
<comment type="subcellular location">
    <subcellularLocation>
        <location evidence="2">Cell membrane</location>
    </subcellularLocation>
    <subcellularLocation>
        <location evidence="1">Membrane</location>
        <topology evidence="1">Single-pass membrane protein</topology>
    </subcellularLocation>
</comment>
<protein>
    <recommendedName>
        <fullName evidence="10">Regulator of SigK</fullName>
    </recommendedName>
    <alternativeName>
        <fullName evidence="9">Sigma-K anti-sigma factor RskA</fullName>
    </alternativeName>
</protein>
<dbReference type="PANTHER" id="PTHR37461">
    <property type="entry name" value="ANTI-SIGMA-K FACTOR RSKA"/>
    <property type="match status" value="1"/>
</dbReference>
<dbReference type="PANTHER" id="PTHR37461:SF1">
    <property type="entry name" value="ANTI-SIGMA-K FACTOR RSKA"/>
    <property type="match status" value="1"/>
</dbReference>
<comment type="caution">
    <text evidence="15">The sequence shown here is derived from an EMBL/GenBank/DDBJ whole genome shotgun (WGS) entry which is preliminary data.</text>
</comment>
<feature type="domain" description="Putative zinc-finger" evidence="14">
    <location>
        <begin position="6"/>
        <end position="36"/>
    </location>
</feature>
<dbReference type="InterPro" id="IPR041916">
    <property type="entry name" value="Anti_sigma_zinc_sf"/>
</dbReference>
<keyword evidence="6" id="KW-0805">Transcription regulation</keyword>
<dbReference type="Gene3D" id="1.10.10.1320">
    <property type="entry name" value="Anti-sigma factor, zinc-finger domain"/>
    <property type="match status" value="1"/>
</dbReference>
<evidence type="ECO:0000256" key="1">
    <source>
        <dbReference type="ARBA" id="ARBA00004167"/>
    </source>
</evidence>
<evidence type="ECO:0000256" key="10">
    <source>
        <dbReference type="ARBA" id="ARBA00030803"/>
    </source>
</evidence>
<gene>
    <name evidence="15" type="ORF">K1X13_17590</name>
</gene>
<dbReference type="Pfam" id="PF10099">
    <property type="entry name" value="RskA_C"/>
    <property type="match status" value="1"/>
</dbReference>
<feature type="domain" description="Anti-sigma K factor RskA C-terminal" evidence="13">
    <location>
        <begin position="96"/>
        <end position="230"/>
    </location>
</feature>